<proteinExistence type="predicted"/>
<evidence type="ECO:0000256" key="3">
    <source>
        <dbReference type="ARBA" id="ARBA00022842"/>
    </source>
</evidence>
<dbReference type="InterPro" id="IPR015813">
    <property type="entry name" value="Pyrv/PenolPyrv_kinase-like_dom"/>
</dbReference>
<evidence type="ECO:0000259" key="6">
    <source>
        <dbReference type="Pfam" id="PF03328"/>
    </source>
</evidence>
<sequence length="277" mass="29600">MPTFNQGRVQSLLFVPGDRPERFDKALGSGACSIIVDLEDAVAPGAKMKAREIVSSWASGERPVLLRINGRGTPWFADDLALRELPGVAGIVLPKTESSDDVSQVTDGVGRNIDVYPLIETAAGMSNVREIVSTRGVRQLLFGTLDFQVDMNIQGDAEELDAYRASLVLASKVAGIRAPIDGVTPAIDDPERIARDALNSKRRGFAGKLCIHPKQVPIVNAVFRPSEAELDWARRVLAAVAESRGAVVSVDGKMVDRPVVLQAEQILVTSGGIGHAA</sequence>
<dbReference type="OrthoDB" id="348111at2"/>
<dbReference type="GO" id="GO:0003824">
    <property type="term" value="F:catalytic activity"/>
    <property type="evidence" value="ECO:0007669"/>
    <property type="project" value="InterPro"/>
</dbReference>
<dbReference type="PIRSF" id="PIRSF015582">
    <property type="entry name" value="Cit_lyase_B"/>
    <property type="match status" value="1"/>
</dbReference>
<dbReference type="PANTHER" id="PTHR32308">
    <property type="entry name" value="LYASE BETA SUBUNIT, PUTATIVE (AFU_ORTHOLOGUE AFUA_4G13030)-RELATED"/>
    <property type="match status" value="1"/>
</dbReference>
<evidence type="ECO:0000256" key="1">
    <source>
        <dbReference type="ARBA" id="ARBA00001946"/>
    </source>
</evidence>
<evidence type="ECO:0000313" key="8">
    <source>
        <dbReference type="Proteomes" id="UP000054851"/>
    </source>
</evidence>
<comment type="cofactor">
    <cofactor evidence="1">
        <name>Mg(2+)</name>
        <dbReference type="ChEBI" id="CHEBI:18420"/>
    </cofactor>
</comment>
<evidence type="ECO:0000313" key="7">
    <source>
        <dbReference type="EMBL" id="SAK96190.1"/>
    </source>
</evidence>
<dbReference type="AlphaFoldDB" id="A0A158DP58"/>
<organism evidence="7 8">
    <name type="scientific">Caballeronia hypogeia</name>
    <dbReference type="NCBI Taxonomy" id="1777140"/>
    <lineage>
        <taxon>Bacteria</taxon>
        <taxon>Pseudomonadati</taxon>
        <taxon>Pseudomonadota</taxon>
        <taxon>Betaproteobacteria</taxon>
        <taxon>Burkholderiales</taxon>
        <taxon>Burkholderiaceae</taxon>
        <taxon>Caballeronia</taxon>
    </lineage>
</organism>
<dbReference type="EMBL" id="FCOA02000051">
    <property type="protein sequence ID" value="SAK96190.1"/>
    <property type="molecule type" value="Genomic_DNA"/>
</dbReference>
<evidence type="ECO:0000256" key="4">
    <source>
        <dbReference type="PIRSR" id="PIRSR015582-1"/>
    </source>
</evidence>
<evidence type="ECO:0000256" key="2">
    <source>
        <dbReference type="ARBA" id="ARBA00022723"/>
    </source>
</evidence>
<keyword evidence="3 5" id="KW-0460">Magnesium</keyword>
<feature type="binding site" evidence="4">
    <location>
        <position position="67"/>
    </location>
    <ligand>
        <name>substrate</name>
    </ligand>
</feature>
<dbReference type="STRING" id="1777140.AWB79_07312"/>
<dbReference type="GO" id="GO:0000287">
    <property type="term" value="F:magnesium ion binding"/>
    <property type="evidence" value="ECO:0007669"/>
    <property type="project" value="TreeGrafter"/>
</dbReference>
<evidence type="ECO:0000256" key="5">
    <source>
        <dbReference type="PIRSR" id="PIRSR015582-2"/>
    </source>
</evidence>
<dbReference type="GO" id="GO:0006107">
    <property type="term" value="P:oxaloacetate metabolic process"/>
    <property type="evidence" value="ECO:0007669"/>
    <property type="project" value="TreeGrafter"/>
</dbReference>
<dbReference type="InterPro" id="IPR005000">
    <property type="entry name" value="Aldolase/citrate-lyase_domain"/>
</dbReference>
<name>A0A158DP58_9BURK</name>
<reference evidence="7" key="1">
    <citation type="submission" date="2016-01" db="EMBL/GenBank/DDBJ databases">
        <authorList>
            <person name="Peeters C."/>
        </authorList>
    </citation>
    <scope>NUCLEOTIDE SEQUENCE</scope>
    <source>
        <strain evidence="7">LMG 29322</strain>
    </source>
</reference>
<comment type="caution">
    <text evidence="7">The sequence shown here is derived from an EMBL/GenBank/DDBJ whole genome shotgun (WGS) entry which is preliminary data.</text>
</comment>
<dbReference type="Pfam" id="PF03328">
    <property type="entry name" value="HpcH_HpaI"/>
    <property type="match status" value="1"/>
</dbReference>
<keyword evidence="2 5" id="KW-0479">Metal-binding</keyword>
<feature type="binding site" evidence="5">
    <location>
        <position position="120"/>
    </location>
    <ligand>
        <name>Mg(2+)</name>
        <dbReference type="ChEBI" id="CHEBI:18420"/>
    </ligand>
</feature>
<dbReference type="PANTHER" id="PTHR32308:SF0">
    <property type="entry name" value="HPCH_HPAI ALDOLASE_CITRATE LYASE DOMAIN-CONTAINING PROTEIN"/>
    <property type="match status" value="1"/>
</dbReference>
<dbReference type="Gene3D" id="3.20.20.60">
    <property type="entry name" value="Phosphoenolpyruvate-binding domains"/>
    <property type="match status" value="1"/>
</dbReference>
<feature type="binding site" evidence="5">
    <location>
        <position position="146"/>
    </location>
    <ligand>
        <name>Mg(2+)</name>
        <dbReference type="ChEBI" id="CHEBI:18420"/>
    </ligand>
</feature>
<keyword evidence="8" id="KW-1185">Reference proteome</keyword>
<dbReference type="RefSeq" id="WP_061172306.1">
    <property type="nucleotide sequence ID" value="NZ_FCOA02000051.1"/>
</dbReference>
<feature type="binding site" evidence="4">
    <location>
        <position position="120"/>
    </location>
    <ligand>
        <name>substrate</name>
    </ligand>
</feature>
<dbReference type="InterPro" id="IPR011206">
    <property type="entry name" value="Citrate_lyase_beta/mcl1/mcl2"/>
</dbReference>
<protein>
    <submittedName>
        <fullName evidence="7">HpcH/HpaI aldolase</fullName>
    </submittedName>
</protein>
<dbReference type="Proteomes" id="UP000054851">
    <property type="component" value="Unassembled WGS sequence"/>
</dbReference>
<gene>
    <name evidence="7" type="ORF">AWB79_07312</name>
</gene>
<dbReference type="SUPFAM" id="SSF51621">
    <property type="entry name" value="Phosphoenolpyruvate/pyruvate domain"/>
    <property type="match status" value="1"/>
</dbReference>
<accession>A0A158DP58</accession>
<dbReference type="InterPro" id="IPR040442">
    <property type="entry name" value="Pyrv_kinase-like_dom_sf"/>
</dbReference>
<feature type="domain" description="HpcH/HpaI aldolase/citrate lyase" evidence="6">
    <location>
        <begin position="10"/>
        <end position="213"/>
    </location>
</feature>